<dbReference type="KEGG" id="pde:Pden_3169"/>
<dbReference type="HOGENOM" id="CLU_200550_0_0_5"/>
<keyword evidence="2" id="KW-1185">Reference proteome</keyword>
<dbReference type="EnsemblBacteria" id="ABL71250">
    <property type="protein sequence ID" value="ABL71250"/>
    <property type="gene ID" value="Pden_3169"/>
</dbReference>
<dbReference type="GeneID" id="93452844"/>
<organism evidence="1 2">
    <name type="scientific">Paracoccus denitrificans (strain Pd 1222)</name>
    <dbReference type="NCBI Taxonomy" id="318586"/>
    <lineage>
        <taxon>Bacteria</taxon>
        <taxon>Pseudomonadati</taxon>
        <taxon>Pseudomonadota</taxon>
        <taxon>Alphaproteobacteria</taxon>
        <taxon>Rhodobacterales</taxon>
        <taxon>Paracoccaceae</taxon>
        <taxon>Paracoccus</taxon>
    </lineage>
</organism>
<dbReference type="STRING" id="318586.Pden_3169"/>
<evidence type="ECO:0000313" key="1">
    <source>
        <dbReference type="EMBL" id="ABL71250.1"/>
    </source>
</evidence>
<reference evidence="2" key="1">
    <citation type="submission" date="2006-12" db="EMBL/GenBank/DDBJ databases">
        <title>Complete sequence of chromosome 2 of Paracoccus denitrificans PD1222.</title>
        <authorList>
            <person name="Copeland A."/>
            <person name="Lucas S."/>
            <person name="Lapidus A."/>
            <person name="Barry K."/>
            <person name="Detter J.C."/>
            <person name="Glavina del Rio T."/>
            <person name="Hammon N."/>
            <person name="Israni S."/>
            <person name="Dalin E."/>
            <person name="Tice H."/>
            <person name="Pitluck S."/>
            <person name="Munk A.C."/>
            <person name="Brettin T."/>
            <person name="Bruce D."/>
            <person name="Han C."/>
            <person name="Tapia R."/>
            <person name="Gilna P."/>
            <person name="Schmutz J."/>
            <person name="Larimer F."/>
            <person name="Land M."/>
            <person name="Hauser L."/>
            <person name="Kyrpides N."/>
            <person name="Lykidis A."/>
            <person name="Spiro S."/>
            <person name="Richardson D.J."/>
            <person name="Moir J.W.B."/>
            <person name="Ferguson S.J."/>
            <person name="van Spanning R.J.M."/>
            <person name="Richardson P."/>
        </authorList>
    </citation>
    <scope>NUCLEOTIDE SEQUENCE [LARGE SCALE GENOMIC DNA]</scope>
    <source>
        <strain evidence="2">Pd 1222</strain>
    </source>
</reference>
<evidence type="ECO:0000313" key="2">
    <source>
        <dbReference type="Proteomes" id="UP000000361"/>
    </source>
</evidence>
<dbReference type="RefSeq" id="WP_011749436.1">
    <property type="nucleotide sequence ID" value="NC_008687.1"/>
</dbReference>
<name>A1B6V6_PARDP</name>
<dbReference type="Proteomes" id="UP000000361">
    <property type="component" value="Chromosome 2"/>
</dbReference>
<protein>
    <submittedName>
        <fullName evidence="1">Uncharacterized protein</fullName>
    </submittedName>
</protein>
<dbReference type="OrthoDB" id="7777126at2"/>
<proteinExistence type="predicted"/>
<accession>A1B6V6</accession>
<dbReference type="EMBL" id="CP000490">
    <property type="protein sequence ID" value="ABL71250.1"/>
    <property type="molecule type" value="Genomic_DNA"/>
</dbReference>
<sequence>MNHHPSTVTELMAEAANALIRRDSHRLEELERIARGWMQTQDEELAQIILLQAMTEAADLLLDTPSEIESA</sequence>
<gene>
    <name evidence="1" type="ordered locus">Pden_3169</name>
</gene>
<dbReference type="AlphaFoldDB" id="A1B6V6"/>